<keyword evidence="4" id="KW-1185">Reference proteome</keyword>
<dbReference type="PANTHER" id="PTHR32305">
    <property type="match status" value="1"/>
</dbReference>
<dbReference type="Pfam" id="PF20041">
    <property type="entry name" value="DUF6443"/>
    <property type="match status" value="1"/>
</dbReference>
<dbReference type="NCBIfam" id="TIGR03696">
    <property type="entry name" value="Rhs_assc_core"/>
    <property type="match status" value="1"/>
</dbReference>
<proteinExistence type="predicted"/>
<reference evidence="3 4" key="1">
    <citation type="journal article" date="2012" name="J. Bacteriol.">
        <title>Twenty-one genome sequences from Pseudomonas species and 19 genome sequences from diverse bacteria isolated from the rhizosphere and endosphere of Populus deltoides.</title>
        <authorList>
            <person name="Brown S.D."/>
            <person name="Utturkar S.M."/>
            <person name="Klingeman D.M."/>
            <person name="Johnson C.M."/>
            <person name="Martin S.L."/>
            <person name="Land M.L."/>
            <person name="Lu T.Y."/>
            <person name="Schadt C.W."/>
            <person name="Doktycz M.J."/>
            <person name="Pelletier D.A."/>
        </authorList>
    </citation>
    <scope>NUCLEOTIDE SEQUENCE [LARGE SCALE GENOMIC DNA]</scope>
    <source>
        <strain evidence="3 4">CF314</strain>
    </source>
</reference>
<protein>
    <submittedName>
        <fullName evidence="3">RHS repeat-associated core domain protein containing protein</fullName>
    </submittedName>
</protein>
<dbReference type="AlphaFoldDB" id="J2SZ29"/>
<evidence type="ECO:0000313" key="4">
    <source>
        <dbReference type="Proteomes" id="UP000007509"/>
    </source>
</evidence>
<dbReference type="InterPro" id="IPR022385">
    <property type="entry name" value="Rhs_assc_core"/>
</dbReference>
<dbReference type="PATRIC" id="fig|1144316.3.peg.2620"/>
<dbReference type="RefSeq" id="WP_007844257.1">
    <property type="nucleotide sequence ID" value="NZ_AKJY01000047.1"/>
</dbReference>
<dbReference type="EMBL" id="AKJY01000047">
    <property type="protein sequence ID" value="EJL70927.1"/>
    <property type="molecule type" value="Genomic_DNA"/>
</dbReference>
<accession>J2SZ29</accession>
<feature type="domain" description="DUF6443" evidence="2">
    <location>
        <begin position="37"/>
        <end position="154"/>
    </location>
</feature>
<dbReference type="Proteomes" id="UP000007509">
    <property type="component" value="Unassembled WGS sequence"/>
</dbReference>
<evidence type="ECO:0000259" key="2">
    <source>
        <dbReference type="Pfam" id="PF20041"/>
    </source>
</evidence>
<organism evidence="3 4">
    <name type="scientific">Chryseobacterium populi</name>
    <dbReference type="NCBI Taxonomy" id="1144316"/>
    <lineage>
        <taxon>Bacteria</taxon>
        <taxon>Pseudomonadati</taxon>
        <taxon>Bacteroidota</taxon>
        <taxon>Flavobacteriia</taxon>
        <taxon>Flavobacteriales</taxon>
        <taxon>Weeksellaceae</taxon>
        <taxon>Chryseobacterium group</taxon>
        <taxon>Chryseobacterium</taxon>
    </lineage>
</organism>
<sequence>MKKILISFSALFVVGLLHAQATNTENYIQIRTYLEGVTTSSTTARQVQSVQYFDGLGRPKQVVGVKASPLGKDVVTHIEYDGFGRQVKDYLPVPQSQTLNGAIVPTPLTNATQAGIYGSEKIYAEKTLENSPLDRILEQKQVGTAWSTKPVKFQYDANIVGEVIKYTTTTIWENNATKSSIDYGGTYGAGQLYKNIVTDEDGNKTTEFKNGQGQTLLVRKVLSVTENADTYYVYNEFNQLAWVIPPLLSKKQTWGWVDQEALAYEYRYDGRNRLVEKKLPGKGWEYMVYDKADRLIITQDAVLGASKQWMFTKYDQFNRIVYTGIYTSSQSYGSTGRATEQNTANNTANISEKRNDTTPLIQNGESIYYTKNAFPSGSMKIMSVNYYDAYPTGTPTIPTLVLGQNVLPQNAQSSNVSTKSLPVASYVKNIEDDNWTKAYTWYDMRGRVIGTHSINHLGGYTKTETELDFAGVPQKVNTTHLRKQGEIGVTIQERFVYDSQNRLKQHFHKVDNKPEEILTENTYNELSQLSNKKVGGYSSFTGGGITQSIDYAYNIRGWMTKINDPANLSGKLFGYEIKYTNPVFSGTAPGRFNGNIAEIDWKSSMDGVLRRYDYQYDALNRLGKGTYSEPGSSLIYNNYFNEELTYDLNGNILTLKRLSKPSSGTVAESIDNLVYNYYNGNQSNRLQKITLPSGVTNNPSGYNALGNTIGYDDNGNMTDQLDKGITKITYNYLNLPNSIKKGLGSFGETISYTYRADGIKVGKNSTGIAMLGGVQTDYLDGFQYETTTGTAVLKFIPTSEGYYNFENNKYIYHYTDHLGNVRLSYTRNDTGTEIIEENNYYPFGLKHERYNNLAGNPSYQYKYNGKELQTETGMYDYGARFYMPDLGRWGVVDPMAENMSRWSPYNYAFNNPIKYIDIDGLAPGGPGDGTDGKTIRTQDIEEVVIYAQKKTRSFWNWAWNGIKNALTSQYSPKTNADKYGGLNSYRQWQGSPFYNEGETKMDRIFRLIGNSKREEMLEFGGGGYNMFGGYGRVLSTEAKVINEAQTILKEEKALKKIFELGTGQEVKIGGRTIVVEPEAPMSGLTLFEENAFVLGKDAFSSPLELRKTILHELYRLNTSNLKGQNVTQGAVSGETKAAFDFAEKNAQKLK</sequence>
<feature type="chain" id="PRO_5003755496" evidence="1">
    <location>
        <begin position="20"/>
        <end position="1150"/>
    </location>
</feature>
<evidence type="ECO:0000256" key="1">
    <source>
        <dbReference type="SAM" id="SignalP"/>
    </source>
</evidence>
<dbReference type="InterPro" id="IPR045619">
    <property type="entry name" value="DUF6443"/>
</dbReference>
<gene>
    <name evidence="3" type="ORF">PMI13_02601</name>
</gene>
<dbReference type="Gene3D" id="2.180.10.10">
    <property type="entry name" value="RHS repeat-associated core"/>
    <property type="match status" value="1"/>
</dbReference>
<dbReference type="InterPro" id="IPR050708">
    <property type="entry name" value="T6SS_VgrG/RHS"/>
</dbReference>
<dbReference type="PANTHER" id="PTHR32305:SF15">
    <property type="entry name" value="PROTEIN RHSA-RELATED"/>
    <property type="match status" value="1"/>
</dbReference>
<keyword evidence="1" id="KW-0732">Signal</keyword>
<comment type="caution">
    <text evidence="3">The sequence shown here is derived from an EMBL/GenBank/DDBJ whole genome shotgun (WGS) entry which is preliminary data.</text>
</comment>
<feature type="signal peptide" evidence="1">
    <location>
        <begin position="1"/>
        <end position="19"/>
    </location>
</feature>
<evidence type="ECO:0000313" key="3">
    <source>
        <dbReference type="EMBL" id="EJL70927.1"/>
    </source>
</evidence>
<name>J2SZ29_9FLAO</name>